<dbReference type="GO" id="GO:0008720">
    <property type="term" value="F:D-lactate dehydrogenase (NAD+) activity"/>
    <property type="evidence" value="ECO:0007669"/>
    <property type="project" value="TreeGrafter"/>
</dbReference>
<protein>
    <submittedName>
        <fullName evidence="4">FAD linked oxidase, N-terminal</fullName>
        <ecNumber evidence="4">1.1.3.15</ecNumber>
    </submittedName>
</protein>
<dbReference type="InterPro" id="IPR016164">
    <property type="entry name" value="FAD-linked_Oxase-like_C"/>
</dbReference>
<dbReference type="InterPro" id="IPR016166">
    <property type="entry name" value="FAD-bd_PCMH"/>
</dbReference>
<name>Q82SS0_NITEU</name>
<dbReference type="SUPFAM" id="SSF56176">
    <property type="entry name" value="FAD-binding/transporter-associated domain-like"/>
    <property type="match status" value="1"/>
</dbReference>
<proteinExistence type="predicted"/>
<dbReference type="EC" id="1.1.3.15" evidence="4"/>
<dbReference type="GO" id="GO:1903457">
    <property type="term" value="P:lactate catabolic process"/>
    <property type="evidence" value="ECO:0007669"/>
    <property type="project" value="TreeGrafter"/>
</dbReference>
<dbReference type="GO" id="GO:0071949">
    <property type="term" value="F:FAD binding"/>
    <property type="evidence" value="ECO:0007669"/>
    <property type="project" value="InterPro"/>
</dbReference>
<dbReference type="Gene3D" id="3.40.462.10">
    <property type="entry name" value="FAD-linked oxidases, C-terminal domain"/>
    <property type="match status" value="1"/>
</dbReference>
<sequence length="562" mass="62911">MEYQSLPLPAALIAELQAQLGKDKVVLEQDALEVTTRTCIPYRELPGAIVYPESVEEVQAIVRLAAKFNVPVWPVSTGKNWGYGEKTACYPGGITVVLERMNRIHEVDEALGYAVIEPGVTYKQLNEFLKANYPDLWSDSAGTTQFASVLGNALDKGRGLTPYADHFGSLCGMDVVLPDGRLLETGGGPQGNNHAKYVYKWGVGPYLDGLFTQSNFGIVVKAGIWLMPKPECFDWAAFEYTASDEKFGDFIDELRQLVSQGVLRSRPHLANDFAMMCIISQYPYELLDGKKYLSEAALESWRRQHGVARWTFGCGLYGSQAEVRFQKQAIKRVLGRYGRVQFLGAAVEDNWYGRLLRQVAPVVNRLMGKSDAFMEALIPGINLFRGIPTDYFVRQVYFKSHPQKPADDVDPARDQCGLLWIGPIVPFTAKHILHALTLVKEVYTRHEFDFFVELIIESPRTIILLVGVFYERNNANEIARAQAWYKDVRELFLQNGYPPYRTTTMSMSGSLDQNPIARDFLKMIKGVIDPQDLIAPGRYGVSGLSGADSSLVALKQADNDPY</sequence>
<accession>Q82SS0</accession>
<dbReference type="AlphaFoldDB" id="Q82SS0"/>
<reference evidence="4 5" key="1">
    <citation type="journal article" date="2003" name="J. Bacteriol.">
        <title>Complete genome sequence of the ammonia-oxidizing bacterium and obligate chemolithoautotroph Nitrosomonas europaea.</title>
        <authorList>
            <person name="Chain P."/>
            <person name="Lamerdin J."/>
            <person name="Larimer F."/>
            <person name="Regala W."/>
            <person name="Land M."/>
            <person name="Hauser L."/>
            <person name="Hooper A."/>
            <person name="Klotz M."/>
            <person name="Norton J."/>
            <person name="Sayavedra-Soto L."/>
            <person name="Arciero D."/>
            <person name="Hommes N."/>
            <person name="Whittaker M."/>
            <person name="Arp D."/>
        </authorList>
    </citation>
    <scope>NUCLEOTIDE SEQUENCE [LARGE SCALE GENOMIC DNA]</scope>
    <source>
        <strain evidence="5">ATCC 19718 / CIP 103999 / KCTC 2705 / NBRC 14298</strain>
    </source>
</reference>
<evidence type="ECO:0000256" key="2">
    <source>
        <dbReference type="ARBA" id="ARBA00022827"/>
    </source>
</evidence>
<keyword evidence="2" id="KW-0274">FAD</keyword>
<dbReference type="GO" id="GO:0003973">
    <property type="term" value="F:(S)-2-hydroxy-acid oxidase activity"/>
    <property type="evidence" value="ECO:0007669"/>
    <property type="project" value="UniProtKB-EC"/>
</dbReference>
<dbReference type="Gene3D" id="3.30.43.10">
    <property type="entry name" value="Uridine Diphospho-n-acetylenolpyruvylglucosamine Reductase, domain 2"/>
    <property type="match status" value="1"/>
</dbReference>
<dbReference type="HOGENOM" id="CLU_024402_0_1_4"/>
<dbReference type="Pfam" id="PF01565">
    <property type="entry name" value="FAD_binding_4"/>
    <property type="match status" value="1"/>
</dbReference>
<dbReference type="SUPFAM" id="SSF55103">
    <property type="entry name" value="FAD-linked oxidases, C-terminal domain"/>
    <property type="match status" value="1"/>
</dbReference>
<dbReference type="EMBL" id="AL954747">
    <property type="protein sequence ID" value="CAD86149.1"/>
    <property type="molecule type" value="Genomic_DNA"/>
</dbReference>
<dbReference type="InterPro" id="IPR036318">
    <property type="entry name" value="FAD-bd_PCMH-like_sf"/>
</dbReference>
<evidence type="ECO:0000313" key="5">
    <source>
        <dbReference type="Proteomes" id="UP000001416"/>
    </source>
</evidence>
<dbReference type="InterPro" id="IPR016169">
    <property type="entry name" value="FAD-bd_PCMH_sub2"/>
</dbReference>
<dbReference type="Gene3D" id="3.30.465.10">
    <property type="match status" value="1"/>
</dbReference>
<organism evidence="4 5">
    <name type="scientific">Nitrosomonas europaea (strain ATCC 19718 / CIP 103999 / KCTC 2705 / NBRC 14298)</name>
    <dbReference type="NCBI Taxonomy" id="228410"/>
    <lineage>
        <taxon>Bacteria</taxon>
        <taxon>Pseudomonadati</taxon>
        <taxon>Pseudomonadota</taxon>
        <taxon>Betaproteobacteria</taxon>
        <taxon>Nitrosomonadales</taxon>
        <taxon>Nitrosomonadaceae</taxon>
        <taxon>Nitrosomonas</taxon>
    </lineage>
</organism>
<dbReference type="InterPro" id="IPR016167">
    <property type="entry name" value="FAD-bd_PCMH_sub1"/>
</dbReference>
<evidence type="ECO:0000313" key="4">
    <source>
        <dbReference type="EMBL" id="CAD86149.1"/>
    </source>
</evidence>
<dbReference type="InterPro" id="IPR016170">
    <property type="entry name" value="Cytok_DH_C_sf"/>
</dbReference>
<dbReference type="KEGG" id="neu:NE2237"/>
<feature type="domain" description="FAD-binding PCMH-type" evidence="3">
    <location>
        <begin position="42"/>
        <end position="229"/>
    </location>
</feature>
<dbReference type="PhylomeDB" id="Q82SS0"/>
<evidence type="ECO:0000256" key="1">
    <source>
        <dbReference type="ARBA" id="ARBA00022630"/>
    </source>
</evidence>
<dbReference type="RefSeq" id="WP_011112728.1">
    <property type="nucleotide sequence ID" value="NC_004757.1"/>
</dbReference>
<dbReference type="GO" id="GO:0004458">
    <property type="term" value="F:D-lactate dehydrogenase (cytochrome) activity"/>
    <property type="evidence" value="ECO:0007669"/>
    <property type="project" value="TreeGrafter"/>
</dbReference>
<keyword evidence="1" id="KW-0285">Flavoprotein</keyword>
<dbReference type="Proteomes" id="UP000001416">
    <property type="component" value="Chromosome"/>
</dbReference>
<gene>
    <name evidence="4" type="ordered locus">NE2237</name>
</gene>
<dbReference type="PANTHER" id="PTHR11748:SF114">
    <property type="entry name" value="ARYL-ALCOHOL OXIDASE VANILLYL-ALCOHOL OXIDASE (AFU_ORTHOLOGUE AFUA_3G09500)-RELATED"/>
    <property type="match status" value="1"/>
</dbReference>
<dbReference type="OrthoDB" id="9811557at2"/>
<dbReference type="PROSITE" id="PS51387">
    <property type="entry name" value="FAD_PCMH"/>
    <property type="match status" value="1"/>
</dbReference>
<dbReference type="InterPro" id="IPR006094">
    <property type="entry name" value="Oxid_FAD_bind_N"/>
</dbReference>
<evidence type="ECO:0000259" key="3">
    <source>
        <dbReference type="PROSITE" id="PS51387"/>
    </source>
</evidence>
<keyword evidence="5" id="KW-1185">Reference proteome</keyword>
<dbReference type="eggNOG" id="COG0277">
    <property type="taxonomic scope" value="Bacteria"/>
</dbReference>
<keyword evidence="4" id="KW-0560">Oxidoreductase</keyword>
<dbReference type="GeneID" id="87105372"/>
<dbReference type="STRING" id="228410.NE2237"/>
<dbReference type="PANTHER" id="PTHR11748">
    <property type="entry name" value="D-LACTATE DEHYDROGENASE"/>
    <property type="match status" value="1"/>
</dbReference>